<evidence type="ECO:0000259" key="7">
    <source>
        <dbReference type="SMART" id="SM00968"/>
    </source>
</evidence>
<dbReference type="Gene3D" id="1.20.1060.20">
    <property type="match status" value="1"/>
</dbReference>
<comment type="subunit">
    <text evidence="6">Homodimer.</text>
</comment>
<keyword evidence="5 6" id="KW-0238">DNA-binding</keyword>
<dbReference type="GO" id="GO:0016887">
    <property type="term" value="F:ATP hydrolysis activity"/>
    <property type="evidence" value="ECO:0007669"/>
    <property type="project" value="InterPro"/>
</dbReference>
<dbReference type="GO" id="GO:0003677">
    <property type="term" value="F:DNA binding"/>
    <property type="evidence" value="ECO:0007669"/>
    <property type="project" value="UniProtKB-UniRule"/>
</dbReference>
<dbReference type="GO" id="GO:0006260">
    <property type="term" value="P:DNA replication"/>
    <property type="evidence" value="ECO:0007669"/>
    <property type="project" value="UniProtKB-UniRule"/>
</dbReference>
<dbReference type="GO" id="GO:0005524">
    <property type="term" value="F:ATP binding"/>
    <property type="evidence" value="ECO:0007669"/>
    <property type="project" value="UniProtKB-UniRule"/>
</dbReference>
<protein>
    <recommendedName>
        <fullName evidence="6">Chromosome partition protein Smc</fullName>
    </recommendedName>
</protein>
<comment type="caution">
    <text evidence="8">The sequence shown here is derived from an EMBL/GenBank/DDBJ whole genome shotgun (WGS) entry which is preliminary data.</text>
</comment>
<proteinExistence type="inferred from homology"/>
<dbReference type="HAMAP" id="MF_01894">
    <property type="entry name" value="Smc_prok"/>
    <property type="match status" value="1"/>
</dbReference>
<dbReference type="InterPro" id="IPR024704">
    <property type="entry name" value="SMC"/>
</dbReference>
<accession>A0A084JBP5</accession>
<dbReference type="GO" id="GO:0030261">
    <property type="term" value="P:chromosome condensation"/>
    <property type="evidence" value="ECO:0007669"/>
    <property type="project" value="InterPro"/>
</dbReference>
<dbReference type="Pfam" id="PF02463">
    <property type="entry name" value="SMC_N"/>
    <property type="match status" value="1"/>
</dbReference>
<dbReference type="InterPro" id="IPR010935">
    <property type="entry name" value="SMC_hinge"/>
</dbReference>
<feature type="coiled-coil region" evidence="6">
    <location>
        <begin position="754"/>
        <end position="802"/>
    </location>
</feature>
<dbReference type="eggNOG" id="COG1196">
    <property type="taxonomic scope" value="Bacteria"/>
</dbReference>
<dbReference type="InterPro" id="IPR027417">
    <property type="entry name" value="P-loop_NTPase"/>
</dbReference>
<dbReference type="Proteomes" id="UP000028542">
    <property type="component" value="Unassembled WGS sequence"/>
</dbReference>
<dbReference type="GO" id="GO:0007062">
    <property type="term" value="P:sister chromatid cohesion"/>
    <property type="evidence" value="ECO:0007669"/>
    <property type="project" value="InterPro"/>
</dbReference>
<dbReference type="Gene3D" id="3.40.50.300">
    <property type="entry name" value="P-loop containing nucleotide triphosphate hydrolases"/>
    <property type="match status" value="2"/>
</dbReference>
<keyword evidence="4 6" id="KW-0175">Coiled coil</keyword>
<sequence length="1185" mass="135860">MFLKSIEIRGFKSFADKTELTFKKGVTVVVGPNGSGKSNISDAVRWVLGEQSIRNLRGDKMEDVIFAGTQYRKPVGLAQVSLTLDNSDSDLDIAYSQVTVARRLYRSGESEYLINNTVCRLKDVQALFMDTGIGKEGYSLIGQGKIDAILSAKSEDRRKLLEEAAGIVKYKTRKEEAERKLDNTEQNLIRINDIISTYEERLPSLEEDCEKAKIFLEASEEIKVKEVNIIIDFLEKTKINIDRYNNTINAVTTDIETLKKEKYELKLAYENNNEELEALNNILEEKKKIYYESQNKHQGVIGEVKLFEEKILHLEDSINRLNSEILQKNQYLEEAYLKIENQRKSIAALKEEELDINNKIEKKQLELTNVLNSVTSDNNRLKELEEIKFKYYNNINSKTSEIDILKNNIEISSGNVENLILDVQTFKNSILINNKTKNHLIEEENKASINIEKYEEEVKENRKKLSKCKHDLEILEKKLKEILREQGNKEARLNALVTLENSYEGYNRSVKLLMQHIENSKEYKANEDCYVLGDIIKVPERFERAIEIAMGASISNIVTKDEHIAKNLINYLKSSKIGRATFMPINIVKGKNLVVDKTVRDTKGYIGIASELIEFEDKFKGVIDQVLGKTLVCDTMDNGLHISKVCGYKYRIVTLDGEVFNPGGSLTGGSYSKNANVIGRKREIEKLTEEVEESHGVVALKNEEITSVNVKIKELDDRGLNLRDEIHYESINITKIKGEISRVTEEELRNKRELQKASENLGKEEEKIKALKAKLTFSQQELTELKDKVIELEGQYDEHNNKTKGKNLYIDAIKDELTSIKINKAKLLEVISNNIQELDRMTQAVDIEKRLIESNLKNIETSTLAKEEYRINISKSTENTKEIIKLLKELEQFFEETQVEKLKIKDKIPVITSKIEDIDLQLDKLEKEIHKNQISLAKIESEEEVLLKKLNEEYNLTFAEGLSFKLEGYDIAILKNEVAELKKRITALGVVNLGAIEEFKEVNEKYTFMSTQREDLVKSKEEIIEFIGEITEKMRDVFMENFKQLRIYFNETFKELFKGGSADLSLQGDDELTCKIEIDVEPPGKKLQNINLLSGGEKVLSAIALLFAILKMKPTPFCILDEIEAALDDANVLRYGEFLKKFSENIQFIVITHRKGTMETSDMIYGVTMEEKGVSKVVSMEFNKK</sequence>
<dbReference type="Pfam" id="PF06470">
    <property type="entry name" value="SMC_hinge"/>
    <property type="match status" value="1"/>
</dbReference>
<dbReference type="PIRSF" id="PIRSF005719">
    <property type="entry name" value="SMC"/>
    <property type="match status" value="1"/>
</dbReference>
<evidence type="ECO:0000256" key="4">
    <source>
        <dbReference type="ARBA" id="ARBA00023054"/>
    </source>
</evidence>
<evidence type="ECO:0000313" key="9">
    <source>
        <dbReference type="Proteomes" id="UP000028542"/>
    </source>
</evidence>
<feature type="coiled-coil region" evidence="6">
    <location>
        <begin position="437"/>
        <end position="492"/>
    </location>
</feature>
<dbReference type="SMART" id="SM00968">
    <property type="entry name" value="SMC_hinge"/>
    <property type="match status" value="1"/>
</dbReference>
<dbReference type="SUPFAM" id="SSF75553">
    <property type="entry name" value="Smc hinge domain"/>
    <property type="match status" value="1"/>
</dbReference>
<dbReference type="FunFam" id="3.40.50.300:FF:000984">
    <property type="entry name" value="Chromosome partition protein Smc"/>
    <property type="match status" value="1"/>
</dbReference>
<evidence type="ECO:0000256" key="3">
    <source>
        <dbReference type="ARBA" id="ARBA00022840"/>
    </source>
</evidence>
<comment type="function">
    <text evidence="6">Required for chromosome condensation and partitioning.</text>
</comment>
<comment type="domain">
    <text evidence="6">Contains large globular domains required for ATP hydrolysis at each terminus and a third globular domain forming a flexible hinge near the middle of the molecule. These domains are separated by coiled-coil structures.</text>
</comment>
<keyword evidence="9" id="KW-1185">Reference proteome</keyword>
<dbReference type="RefSeq" id="WP_035132749.1">
    <property type="nucleotide sequence ID" value="NZ_JPMD01000023.1"/>
</dbReference>
<evidence type="ECO:0000313" key="8">
    <source>
        <dbReference type="EMBL" id="KEZ86379.1"/>
    </source>
</evidence>
<keyword evidence="3 6" id="KW-0067">ATP-binding</keyword>
<dbReference type="GO" id="GO:0007059">
    <property type="term" value="P:chromosome segregation"/>
    <property type="evidence" value="ECO:0007669"/>
    <property type="project" value="UniProtKB-UniRule"/>
</dbReference>
<comment type="similarity">
    <text evidence="6">Belongs to the SMC family.</text>
</comment>
<keyword evidence="1 6" id="KW-0963">Cytoplasm</keyword>
<dbReference type="InterPro" id="IPR003395">
    <property type="entry name" value="RecF/RecN/SMC_N"/>
</dbReference>
<gene>
    <name evidence="6" type="primary">smc</name>
    <name evidence="8" type="ORF">IO99_09875</name>
</gene>
<dbReference type="NCBIfam" id="TIGR02168">
    <property type="entry name" value="SMC_prok_B"/>
    <property type="match status" value="1"/>
</dbReference>
<dbReference type="InterPro" id="IPR036277">
    <property type="entry name" value="SMC_hinge_sf"/>
</dbReference>
<dbReference type="EMBL" id="JPMD01000023">
    <property type="protein sequence ID" value="KEZ86379.1"/>
    <property type="molecule type" value="Genomic_DNA"/>
</dbReference>
<feature type="coiled-coil region" evidence="6">
    <location>
        <begin position="167"/>
        <end position="201"/>
    </location>
</feature>
<reference evidence="8 9" key="1">
    <citation type="submission" date="2014-07" db="EMBL/GenBank/DDBJ databases">
        <title>Draft genome of Clostridium sulfidigenes 113A isolated from sediments associated with methane hydrate from Krishna Godavari basin.</title>
        <authorList>
            <person name="Honkalas V.S."/>
            <person name="Dabir A.P."/>
            <person name="Arora P."/>
            <person name="Dhakephalkar P.K."/>
        </authorList>
    </citation>
    <scope>NUCLEOTIDE SEQUENCE [LARGE SCALE GENOMIC DNA]</scope>
    <source>
        <strain evidence="8 9">113A</strain>
    </source>
</reference>
<feature type="domain" description="SMC hinge" evidence="7">
    <location>
        <begin position="526"/>
        <end position="643"/>
    </location>
</feature>
<feature type="coiled-coil region" evidence="6">
    <location>
        <begin position="915"/>
        <end position="942"/>
    </location>
</feature>
<dbReference type="GO" id="GO:0005737">
    <property type="term" value="C:cytoplasm"/>
    <property type="evidence" value="ECO:0007669"/>
    <property type="project" value="UniProtKB-SubCell"/>
</dbReference>
<dbReference type="CDD" id="cd03278">
    <property type="entry name" value="ABC_SMC_barmotin"/>
    <property type="match status" value="2"/>
</dbReference>
<dbReference type="STRING" id="318464.IO99_09875"/>
<name>A0A084JBP5_9CLOT</name>
<dbReference type="AlphaFoldDB" id="A0A084JBP5"/>
<dbReference type="GO" id="GO:0005694">
    <property type="term" value="C:chromosome"/>
    <property type="evidence" value="ECO:0007669"/>
    <property type="project" value="InterPro"/>
</dbReference>
<dbReference type="InterPro" id="IPR011890">
    <property type="entry name" value="SMC_prok"/>
</dbReference>
<feature type="coiled-coil region" evidence="6">
    <location>
        <begin position="234"/>
        <end position="366"/>
    </location>
</feature>
<evidence type="ECO:0000256" key="5">
    <source>
        <dbReference type="ARBA" id="ARBA00023125"/>
    </source>
</evidence>
<organism evidence="8 9">
    <name type="scientific">Clostridium sulfidigenes</name>
    <dbReference type="NCBI Taxonomy" id="318464"/>
    <lineage>
        <taxon>Bacteria</taxon>
        <taxon>Bacillati</taxon>
        <taxon>Bacillota</taxon>
        <taxon>Clostridia</taxon>
        <taxon>Eubacteriales</taxon>
        <taxon>Clostridiaceae</taxon>
        <taxon>Clostridium</taxon>
    </lineage>
</organism>
<evidence type="ECO:0000256" key="6">
    <source>
        <dbReference type="HAMAP-Rule" id="MF_01894"/>
    </source>
</evidence>
<feature type="binding site" evidence="6">
    <location>
        <begin position="32"/>
        <end position="39"/>
    </location>
    <ligand>
        <name>ATP</name>
        <dbReference type="ChEBI" id="CHEBI:30616"/>
    </ligand>
</feature>
<dbReference type="PANTHER" id="PTHR43977">
    <property type="entry name" value="STRUCTURAL MAINTENANCE OF CHROMOSOMES PROTEIN 3"/>
    <property type="match status" value="1"/>
</dbReference>
<evidence type="ECO:0000256" key="1">
    <source>
        <dbReference type="ARBA" id="ARBA00022490"/>
    </source>
</evidence>
<comment type="subcellular location">
    <subcellularLocation>
        <location evidence="6">Cytoplasm</location>
    </subcellularLocation>
</comment>
<keyword evidence="2 6" id="KW-0547">Nucleotide-binding</keyword>
<evidence type="ECO:0000256" key="2">
    <source>
        <dbReference type="ARBA" id="ARBA00022741"/>
    </source>
</evidence>
<dbReference type="SUPFAM" id="SSF52540">
    <property type="entry name" value="P-loop containing nucleoside triphosphate hydrolases"/>
    <property type="match status" value="1"/>
</dbReference>
<dbReference type="Gene3D" id="3.30.70.1620">
    <property type="match status" value="1"/>
</dbReference>